<accession>A0A7W9HQH7</accession>
<dbReference type="EMBL" id="JACHMO010000001">
    <property type="protein sequence ID" value="MBB5806568.1"/>
    <property type="molecule type" value="Genomic_DNA"/>
</dbReference>
<feature type="region of interest" description="Disordered" evidence="1">
    <location>
        <begin position="1"/>
        <end position="28"/>
    </location>
</feature>
<dbReference type="RefSeq" id="WP_184926259.1">
    <property type="nucleotide sequence ID" value="NZ_JACHMO010000001.1"/>
</dbReference>
<organism evidence="2 3">
    <name type="scientific">Saccharothrix ecbatanensis</name>
    <dbReference type="NCBI Taxonomy" id="1105145"/>
    <lineage>
        <taxon>Bacteria</taxon>
        <taxon>Bacillati</taxon>
        <taxon>Actinomycetota</taxon>
        <taxon>Actinomycetes</taxon>
        <taxon>Pseudonocardiales</taxon>
        <taxon>Pseudonocardiaceae</taxon>
        <taxon>Saccharothrix</taxon>
    </lineage>
</organism>
<protein>
    <submittedName>
        <fullName evidence="2">Uncharacterized protein</fullName>
    </submittedName>
</protein>
<evidence type="ECO:0000313" key="3">
    <source>
        <dbReference type="Proteomes" id="UP000552097"/>
    </source>
</evidence>
<gene>
    <name evidence="2" type="ORF">F4560_006336</name>
</gene>
<name>A0A7W9HQH7_9PSEU</name>
<proteinExistence type="predicted"/>
<dbReference type="AlphaFoldDB" id="A0A7W9HQH7"/>
<sequence length="72" mass="7324">MKLPVAGSPGDGEDPVAGGRGGAQAAEQRADLAATRLLAVSMTETESLRVIVAMAEAMEGRADGRNAVEEVD</sequence>
<evidence type="ECO:0000256" key="1">
    <source>
        <dbReference type="SAM" id="MobiDB-lite"/>
    </source>
</evidence>
<comment type="caution">
    <text evidence="2">The sequence shown here is derived from an EMBL/GenBank/DDBJ whole genome shotgun (WGS) entry which is preliminary data.</text>
</comment>
<dbReference type="Proteomes" id="UP000552097">
    <property type="component" value="Unassembled WGS sequence"/>
</dbReference>
<keyword evidence="3" id="KW-1185">Reference proteome</keyword>
<reference evidence="2 3" key="1">
    <citation type="submission" date="2020-08" db="EMBL/GenBank/DDBJ databases">
        <title>Sequencing the genomes of 1000 actinobacteria strains.</title>
        <authorList>
            <person name="Klenk H.-P."/>
        </authorList>
    </citation>
    <scope>NUCLEOTIDE SEQUENCE [LARGE SCALE GENOMIC DNA]</scope>
    <source>
        <strain evidence="2 3">DSM 45486</strain>
    </source>
</reference>
<evidence type="ECO:0000313" key="2">
    <source>
        <dbReference type="EMBL" id="MBB5806568.1"/>
    </source>
</evidence>